<feature type="compositionally biased region" description="Acidic residues" evidence="6">
    <location>
        <begin position="814"/>
        <end position="823"/>
    </location>
</feature>
<evidence type="ECO:0000256" key="3">
    <source>
        <dbReference type="ARBA" id="ARBA00022722"/>
    </source>
</evidence>
<comment type="caution">
    <text evidence="7">The sequence shown here is derived from an EMBL/GenBank/DDBJ whole genome shotgun (WGS) entry which is preliminary data.</text>
</comment>
<dbReference type="PANTHER" id="PTHR33607">
    <property type="entry name" value="ENDONUCLEASE-1"/>
    <property type="match status" value="1"/>
</dbReference>
<feature type="region of interest" description="Disordered" evidence="6">
    <location>
        <begin position="695"/>
        <end position="746"/>
    </location>
</feature>
<evidence type="ECO:0000256" key="5">
    <source>
        <dbReference type="ARBA" id="ARBA00023242"/>
    </source>
</evidence>
<accession>A0A371HMA9</accession>
<evidence type="ECO:0000313" key="7">
    <source>
        <dbReference type="EMBL" id="RDY03919.1"/>
    </source>
</evidence>
<feature type="compositionally biased region" description="Basic residues" evidence="6">
    <location>
        <begin position="888"/>
        <end position="899"/>
    </location>
</feature>
<keyword evidence="4" id="KW-0378">Hydrolase</keyword>
<proteinExistence type="inferred from homology"/>
<feature type="compositionally biased region" description="Basic and acidic residues" evidence="6">
    <location>
        <begin position="705"/>
        <end position="736"/>
    </location>
</feature>
<evidence type="ECO:0000256" key="4">
    <source>
        <dbReference type="ARBA" id="ARBA00022801"/>
    </source>
</evidence>
<dbReference type="OrthoDB" id="2015847at2759"/>
<gene>
    <name evidence="7" type="primary">bsn</name>
    <name evidence="7" type="ORF">CR513_12430</name>
</gene>
<dbReference type="InterPro" id="IPR044925">
    <property type="entry name" value="His-Me_finger_sf"/>
</dbReference>
<feature type="non-terminal residue" evidence="7">
    <location>
        <position position="1"/>
    </location>
</feature>
<feature type="region of interest" description="Disordered" evidence="6">
    <location>
        <begin position="776"/>
        <end position="833"/>
    </location>
</feature>
<comment type="similarity">
    <text evidence="2">Belongs to the RRP1 family.</text>
</comment>
<evidence type="ECO:0000256" key="1">
    <source>
        <dbReference type="ARBA" id="ARBA00004123"/>
    </source>
</evidence>
<dbReference type="GO" id="GO:0006364">
    <property type="term" value="P:rRNA processing"/>
    <property type="evidence" value="ECO:0007669"/>
    <property type="project" value="InterPro"/>
</dbReference>
<dbReference type="InterPro" id="IPR010301">
    <property type="entry name" value="RRP1"/>
</dbReference>
<keyword evidence="5" id="KW-0539">Nucleus</keyword>
<dbReference type="SUPFAM" id="SSF54060">
    <property type="entry name" value="His-Me finger endonucleases"/>
    <property type="match status" value="1"/>
</dbReference>
<sequence length="918" mass="102645">MRLGTSEAIPPAFFSCRRHLPGIATLQLHIPAGPTSLAAYASRQKAPIPISNNIDERALRGRMWLTCFDIPWRWLSRIISFYLLSLNLAAAASDYPPPSTYPCEDISNYYSSVKHFRLRGEALHRQLNSIIAPHRSLSYREVWDALKVLDAADVDNPEASSGIVEIYSLRVVPKRLSGKPQGWNREHLWPRSYGLTSGPSLTDLHNIRPADTNVNSSRGNKYYGECITSTTKCLRPANKEAALDTETDKERWAPPMQVRGDIARALMYMAVCYGFQQPGGSPGLRLSDAPNIENREMGLLSTLLRWNEVDPPSREEKLRNERICKFYQHNRNPFVDHPEYANLIWKQAVSRQAPHNKSNNNNVSHKEKHASQVGRTLIKQLACCNKVRREKALRVLIKSWLPSQSEPLPDDDAKKLWKGLFYCMWHSDKPLVQSDLADRLSSLLLSLHLSLSLQYFSTFLLTMHREWSGIDVLRLDKFYLLIRMFISKFFSLLKNSSWDPQLVQRLMDLFDEGTFSAQGKLQANGVNYHIADVFLDELRPFLPLNPQVLEMLLKPFITAMGRVHDKVLLAKIRSYMFDVLLKMGNRLLEVKKGGGEVDSRDEVFLLGTVALAMGFSGRFYEAGSSADCWQGNRKVLFALHSEFLKVEKDAANSGFEFVIPDEEEVVPQLVPLLPAEVVGNGEVLKKCEKVSVEGGKSKKKKKNKKGDASHGENDKENVASESDKENVASESDKENVTNENGGNSIDEGAVLLNETVIANLQRQFEKVAEEAGLDEGVASACDSPEVESAAGGTVSKKRKRTKTKSLKGKVSQDSELDGGDGEESVAAKTGERSLKKVRFSMKNNLVWKPHNPLPPQSLRLPPSATPRGSALKKGVPPGPIREMPLPTKKPKLKKARKAIKGVSPSVKRLKKLKSRAAA</sequence>
<comment type="subcellular location">
    <subcellularLocation>
        <location evidence="1">Nucleus</location>
    </subcellularLocation>
</comment>
<keyword evidence="8" id="KW-1185">Reference proteome</keyword>
<dbReference type="STRING" id="157652.A0A371HMA9"/>
<dbReference type="InterPro" id="IPR007346">
    <property type="entry name" value="Endonuclease-I"/>
</dbReference>
<dbReference type="PANTHER" id="PTHR33607:SF2">
    <property type="entry name" value="ENDONUCLEASE-1"/>
    <property type="match status" value="1"/>
</dbReference>
<dbReference type="Pfam" id="PF05997">
    <property type="entry name" value="Nop52"/>
    <property type="match status" value="1"/>
</dbReference>
<feature type="region of interest" description="Disordered" evidence="6">
    <location>
        <begin position="846"/>
        <end position="918"/>
    </location>
</feature>
<name>A0A371HMA9_MUCPR</name>
<feature type="compositionally biased region" description="Basic residues" evidence="6">
    <location>
        <begin position="907"/>
        <end position="918"/>
    </location>
</feature>
<dbReference type="GO" id="GO:0005634">
    <property type="term" value="C:nucleus"/>
    <property type="evidence" value="ECO:0007669"/>
    <property type="project" value="UniProtKB-SubCell"/>
</dbReference>
<protein>
    <submittedName>
        <fullName evidence="7">Extracellular ribonuclease</fullName>
    </submittedName>
</protein>
<reference evidence="7" key="1">
    <citation type="submission" date="2018-05" db="EMBL/GenBank/DDBJ databases">
        <title>Draft genome of Mucuna pruriens seed.</title>
        <authorList>
            <person name="Nnadi N.E."/>
            <person name="Vos R."/>
            <person name="Hasami M.H."/>
            <person name="Devisetty U.K."/>
            <person name="Aguiy J.C."/>
        </authorList>
    </citation>
    <scope>NUCLEOTIDE SEQUENCE [LARGE SCALE GENOMIC DNA]</scope>
    <source>
        <strain evidence="7">JCA_2017</strain>
    </source>
</reference>
<dbReference type="GO" id="GO:0030688">
    <property type="term" value="C:preribosome, small subunit precursor"/>
    <property type="evidence" value="ECO:0007669"/>
    <property type="project" value="InterPro"/>
</dbReference>
<dbReference type="EMBL" id="QJKJ01002178">
    <property type="protein sequence ID" value="RDY03919.1"/>
    <property type="molecule type" value="Genomic_DNA"/>
</dbReference>
<keyword evidence="3" id="KW-0540">Nuclease</keyword>
<dbReference type="GO" id="GO:0004518">
    <property type="term" value="F:nuclease activity"/>
    <property type="evidence" value="ECO:0007669"/>
    <property type="project" value="UniProtKB-KW"/>
</dbReference>
<dbReference type="AlphaFoldDB" id="A0A371HMA9"/>
<organism evidence="7 8">
    <name type="scientific">Mucuna pruriens</name>
    <name type="common">Velvet bean</name>
    <name type="synonym">Dolichos pruriens</name>
    <dbReference type="NCBI Taxonomy" id="157652"/>
    <lineage>
        <taxon>Eukaryota</taxon>
        <taxon>Viridiplantae</taxon>
        <taxon>Streptophyta</taxon>
        <taxon>Embryophyta</taxon>
        <taxon>Tracheophyta</taxon>
        <taxon>Spermatophyta</taxon>
        <taxon>Magnoliopsida</taxon>
        <taxon>eudicotyledons</taxon>
        <taxon>Gunneridae</taxon>
        <taxon>Pentapetalae</taxon>
        <taxon>rosids</taxon>
        <taxon>fabids</taxon>
        <taxon>Fabales</taxon>
        <taxon>Fabaceae</taxon>
        <taxon>Papilionoideae</taxon>
        <taxon>50 kb inversion clade</taxon>
        <taxon>NPAAA clade</taxon>
        <taxon>indigoferoid/millettioid clade</taxon>
        <taxon>Phaseoleae</taxon>
        <taxon>Mucuna</taxon>
    </lineage>
</organism>
<dbReference type="Proteomes" id="UP000257109">
    <property type="component" value="Unassembled WGS sequence"/>
</dbReference>
<evidence type="ECO:0000256" key="6">
    <source>
        <dbReference type="SAM" id="MobiDB-lite"/>
    </source>
</evidence>
<dbReference type="Pfam" id="PF04231">
    <property type="entry name" value="Endonuclease_1"/>
    <property type="match status" value="1"/>
</dbReference>
<feature type="compositionally biased region" description="Basic residues" evidence="6">
    <location>
        <begin position="795"/>
        <end position="807"/>
    </location>
</feature>
<evidence type="ECO:0000313" key="8">
    <source>
        <dbReference type="Proteomes" id="UP000257109"/>
    </source>
</evidence>
<evidence type="ECO:0000256" key="2">
    <source>
        <dbReference type="ARBA" id="ARBA00006374"/>
    </source>
</evidence>
<dbReference type="GO" id="GO:0016787">
    <property type="term" value="F:hydrolase activity"/>
    <property type="evidence" value="ECO:0007669"/>
    <property type="project" value="UniProtKB-KW"/>
</dbReference>